<dbReference type="eggNOG" id="KOG1565">
    <property type="taxonomic scope" value="Eukaryota"/>
</dbReference>
<dbReference type="InterPro" id="IPR021190">
    <property type="entry name" value="Pept_M10A"/>
</dbReference>
<feature type="binding site" evidence="8">
    <location>
        <position position="630"/>
    </location>
    <ligand>
        <name>Zn(2+)</name>
        <dbReference type="ChEBI" id="CHEBI:29105"/>
        <label>1</label>
    </ligand>
</feature>
<dbReference type="GO" id="GO:0031012">
    <property type="term" value="C:extracellular matrix"/>
    <property type="evidence" value="ECO:0007669"/>
    <property type="project" value="InterPro"/>
</dbReference>
<dbReference type="Proteomes" id="UP000013827">
    <property type="component" value="Unassembled WGS sequence"/>
</dbReference>
<dbReference type="STRING" id="2903.R1DV14"/>
<organism evidence="10 11">
    <name type="scientific">Emiliania huxleyi (strain CCMP1516)</name>
    <dbReference type="NCBI Taxonomy" id="280463"/>
    <lineage>
        <taxon>Eukaryota</taxon>
        <taxon>Haptista</taxon>
        <taxon>Haptophyta</taxon>
        <taxon>Prymnesiophyceae</taxon>
        <taxon>Isochrysidales</taxon>
        <taxon>Noelaerhabdaceae</taxon>
        <taxon>Emiliania</taxon>
    </lineage>
</organism>
<dbReference type="Pfam" id="PF00413">
    <property type="entry name" value="Peptidase_M10"/>
    <property type="match status" value="1"/>
</dbReference>
<dbReference type="HOGENOM" id="CLU_382843_0_0_1"/>
<comment type="cofactor">
    <cofactor evidence="8">
        <name>Ca(2+)</name>
        <dbReference type="ChEBI" id="CHEBI:29108"/>
    </cofactor>
    <text evidence="8">Can bind about 5 Ca(2+) ions per subunit.</text>
</comment>
<dbReference type="GO" id="GO:0008270">
    <property type="term" value="F:zinc ion binding"/>
    <property type="evidence" value="ECO:0007669"/>
    <property type="project" value="InterPro"/>
</dbReference>
<evidence type="ECO:0000313" key="11">
    <source>
        <dbReference type="Proteomes" id="UP000013827"/>
    </source>
</evidence>
<evidence type="ECO:0000256" key="1">
    <source>
        <dbReference type="ARBA" id="ARBA00022670"/>
    </source>
</evidence>
<keyword evidence="11" id="KW-1185">Reference proteome</keyword>
<feature type="binding site" evidence="8">
    <location>
        <position position="672"/>
    </location>
    <ligand>
        <name>Zn(2+)</name>
        <dbReference type="ChEBI" id="CHEBI:29105"/>
        <label>2</label>
        <note>catalytic</note>
    </ligand>
</feature>
<dbReference type="EnsemblProtists" id="EOD14596">
    <property type="protein sequence ID" value="EOD14596"/>
    <property type="gene ID" value="EMIHUDRAFT_96302"/>
</dbReference>
<dbReference type="InterPro" id="IPR002477">
    <property type="entry name" value="Peptidoglycan-bd-like"/>
</dbReference>
<feature type="binding site" evidence="8">
    <location>
        <position position="622"/>
    </location>
    <ligand>
        <name>Ca(2+)</name>
        <dbReference type="ChEBI" id="CHEBI:29108"/>
        <label>3</label>
    </ligand>
</feature>
<keyword evidence="1" id="KW-0645">Protease</keyword>
<feature type="binding site" evidence="8">
    <location>
        <position position="617"/>
    </location>
    <ligand>
        <name>Zn(2+)</name>
        <dbReference type="ChEBI" id="CHEBI:29105"/>
        <label>1</label>
    </ligand>
</feature>
<dbReference type="GeneID" id="17260881"/>
<evidence type="ECO:0000256" key="5">
    <source>
        <dbReference type="ARBA" id="ARBA00023008"/>
    </source>
</evidence>
<dbReference type="OMA" id="AFHPVFW"/>
<name>A0A0D3ITL1_EMIH1</name>
<dbReference type="InterPro" id="IPR050316">
    <property type="entry name" value="Tyrosinase/Hemocyanin"/>
</dbReference>
<accession>A0A0D3ITL1</accession>
<dbReference type="InterPro" id="IPR036365">
    <property type="entry name" value="PGBD-like_sf"/>
</dbReference>
<feature type="binding site" evidence="8">
    <location>
        <position position="623"/>
    </location>
    <ligand>
        <name>Ca(2+)</name>
        <dbReference type="ChEBI" id="CHEBI:29108"/>
        <label>3</label>
    </ligand>
</feature>
<sequence length="723" mass="79437">MGLCGCGGPSGPDWSKAELPPGVVVRKEIRSMPREEQERIARAFLKMRENIGGSGTSPYFKMAVIHGGMPPLSTKKYPEYCAHRRTCFAPWHRPYVLEFERMLRRADLALGGDGNIGLPYWDWTRYEVNGEVFPRIIRDELTVDFPSSFFPIKPSPAFAPLATLPSDASLKAAFEASGLDELAFLSLRSSQFLNFACTASQTARYPSVEAPHNTIHGYVGGIMGTFQSAFHPVFWMHHCNVDRLFETYLQLNPDSWVDFQQAQAKFDPGGAKGYPNGPAGPFKPFVNHLTGEAFNAADCFTNTEPFGFLYDALLPVPPPQMREPPWLATFWDVNVLAVGQPCLLHVYVAAKGSAWERPPSDSRDDLVTPDSFAGSAGVFFLNSPAGCENCRVNKTFDVYVDVTPALRRNNIMPRNADIHVLVESADGTVSPIEQTTLPPPQLNGPRLTTVGIAESNLHADDGYITSLQQVLIAGCFLSGEPSGVYDDQTVAAVKRFQEAAGLEVDGLLDSATRDVMLYGLILSNDHSEEPGTRLASVKPGEVTKWTLVASTVPSRLRKPALLADLRKAFALWGEATEVRFEYVEPEAASRPPPGPSQALRLNHDTITVSFDRKSKSDPGAFDGPGGQLAHATADSIVFDPDELWDTSDAHSERKVTRGWDEVHYQILNVALHEIGHCIGLSHSEHPGDIMLPFYSPDRTVLSENDILRARMELGLVPSARESN</sequence>
<dbReference type="SUPFAM" id="SSF55486">
    <property type="entry name" value="Metalloproteases ('zincins'), catalytic domain"/>
    <property type="match status" value="1"/>
</dbReference>
<feature type="active site" evidence="7">
    <location>
        <position position="673"/>
    </location>
</feature>
<dbReference type="SUPFAM" id="SSF48056">
    <property type="entry name" value="Di-copper centre-containing domain"/>
    <property type="match status" value="1"/>
</dbReference>
<dbReference type="AlphaFoldDB" id="A0A0D3ITL1"/>
<dbReference type="PaxDb" id="2903-EOD14596"/>
<evidence type="ECO:0000256" key="3">
    <source>
        <dbReference type="ARBA" id="ARBA00022801"/>
    </source>
</evidence>
<dbReference type="Gene3D" id="3.40.390.10">
    <property type="entry name" value="Collagenase (Catalytic Domain)"/>
    <property type="match status" value="1"/>
</dbReference>
<feature type="binding site" evidence="8">
    <location>
        <position position="676"/>
    </location>
    <ligand>
        <name>Zn(2+)</name>
        <dbReference type="ChEBI" id="CHEBI:29105"/>
        <label>2</label>
        <note>catalytic</note>
    </ligand>
</feature>
<evidence type="ECO:0000256" key="4">
    <source>
        <dbReference type="ARBA" id="ARBA00022833"/>
    </source>
</evidence>
<reference evidence="10" key="2">
    <citation type="submission" date="2024-10" db="UniProtKB">
        <authorList>
            <consortium name="EnsemblProtists"/>
        </authorList>
    </citation>
    <scope>IDENTIFICATION</scope>
</reference>
<keyword evidence="3" id="KW-0378">Hydrolase</keyword>
<protein>
    <recommendedName>
        <fullName evidence="9">Peptidase metallopeptidase domain-containing protein</fullName>
    </recommendedName>
</protein>
<dbReference type="SMART" id="SM00235">
    <property type="entry name" value="ZnMc"/>
    <property type="match status" value="1"/>
</dbReference>
<dbReference type="PRINTS" id="PR00092">
    <property type="entry name" value="TYROSINASE"/>
</dbReference>
<keyword evidence="4 8" id="KW-0862">Zinc</keyword>
<feature type="binding site" evidence="8">
    <location>
        <position position="648"/>
    </location>
    <ligand>
        <name>Ca(2+)</name>
        <dbReference type="ChEBI" id="CHEBI:29108"/>
        <label>2</label>
    </ligand>
</feature>
<keyword evidence="5" id="KW-0186">Copper</keyword>
<dbReference type="Gene3D" id="1.10.1280.10">
    <property type="entry name" value="Di-copper center containing domain from catechol oxidase"/>
    <property type="match status" value="1"/>
</dbReference>
<keyword evidence="6" id="KW-0482">Metalloprotease</keyword>
<dbReference type="InterPro" id="IPR001818">
    <property type="entry name" value="Pept_M10_metallopeptidase"/>
</dbReference>
<dbReference type="Gene3D" id="1.10.101.10">
    <property type="entry name" value="PGBD-like superfamily/PGBD"/>
    <property type="match status" value="1"/>
</dbReference>
<dbReference type="PRINTS" id="PR00138">
    <property type="entry name" value="MATRIXIN"/>
</dbReference>
<comment type="cofactor">
    <cofactor evidence="8">
        <name>Zn(2+)</name>
        <dbReference type="ChEBI" id="CHEBI:29105"/>
    </cofactor>
    <text evidence="8">Binds 2 Zn(2+) ions per subunit.</text>
</comment>
<dbReference type="PANTHER" id="PTHR11474">
    <property type="entry name" value="TYROSINASE FAMILY MEMBER"/>
    <property type="match status" value="1"/>
</dbReference>
<keyword evidence="8" id="KW-0106">Calcium</keyword>
<dbReference type="GO" id="GO:0006508">
    <property type="term" value="P:proteolysis"/>
    <property type="evidence" value="ECO:0007669"/>
    <property type="project" value="UniProtKB-KW"/>
</dbReference>
<dbReference type="RefSeq" id="XP_005767025.1">
    <property type="nucleotide sequence ID" value="XM_005766968.1"/>
</dbReference>
<evidence type="ECO:0000256" key="7">
    <source>
        <dbReference type="PIRSR" id="PIRSR621190-1"/>
    </source>
</evidence>
<dbReference type="GO" id="GO:0016491">
    <property type="term" value="F:oxidoreductase activity"/>
    <property type="evidence" value="ECO:0007669"/>
    <property type="project" value="InterPro"/>
</dbReference>
<dbReference type="SUPFAM" id="SSF47090">
    <property type="entry name" value="PGBD-like"/>
    <property type="match status" value="1"/>
</dbReference>
<dbReference type="PANTHER" id="PTHR11474:SF76">
    <property type="entry name" value="SHKT DOMAIN-CONTAINING PROTEIN"/>
    <property type="match status" value="1"/>
</dbReference>
<dbReference type="KEGG" id="ehx:EMIHUDRAFT_96302"/>
<feature type="binding site" evidence="8">
    <location>
        <position position="650"/>
    </location>
    <ligand>
        <name>Zn(2+)</name>
        <dbReference type="ChEBI" id="CHEBI:29105"/>
        <label>1</label>
    </ligand>
</feature>
<feature type="domain" description="Peptidase metallopeptidase" evidence="9">
    <location>
        <begin position="541"/>
        <end position="722"/>
    </location>
</feature>
<evidence type="ECO:0000259" key="9">
    <source>
        <dbReference type="SMART" id="SM00235"/>
    </source>
</evidence>
<feature type="binding site" evidence="8">
    <location>
        <position position="690"/>
    </location>
    <ligand>
        <name>Zn(2+)</name>
        <dbReference type="ChEBI" id="CHEBI:29105"/>
        <label>2</label>
        <note>catalytic</note>
    </ligand>
</feature>
<dbReference type="Pfam" id="PF00264">
    <property type="entry name" value="Tyrosinase"/>
    <property type="match status" value="1"/>
</dbReference>
<dbReference type="InterPro" id="IPR024079">
    <property type="entry name" value="MetalloPept_cat_dom_sf"/>
</dbReference>
<evidence type="ECO:0000313" key="10">
    <source>
        <dbReference type="EnsemblProtists" id="EOD14596"/>
    </source>
</evidence>
<dbReference type="InterPro" id="IPR008922">
    <property type="entry name" value="Di-copper_centre_dom_sf"/>
</dbReference>
<dbReference type="Pfam" id="PF01471">
    <property type="entry name" value="PG_binding_1"/>
    <property type="match status" value="1"/>
</dbReference>
<evidence type="ECO:0000256" key="6">
    <source>
        <dbReference type="ARBA" id="ARBA00023049"/>
    </source>
</evidence>
<dbReference type="InterPro" id="IPR006026">
    <property type="entry name" value="Peptidase_Metallo"/>
</dbReference>
<dbReference type="GO" id="GO:0004222">
    <property type="term" value="F:metalloendopeptidase activity"/>
    <property type="evidence" value="ECO:0007669"/>
    <property type="project" value="InterPro"/>
</dbReference>
<keyword evidence="2 8" id="KW-0479">Metal-binding</keyword>
<evidence type="ECO:0000256" key="8">
    <source>
        <dbReference type="PIRSR" id="PIRSR621190-2"/>
    </source>
</evidence>
<proteinExistence type="predicted"/>
<reference evidence="11" key="1">
    <citation type="journal article" date="2013" name="Nature">
        <title>Pan genome of the phytoplankton Emiliania underpins its global distribution.</title>
        <authorList>
            <person name="Read B.A."/>
            <person name="Kegel J."/>
            <person name="Klute M.J."/>
            <person name="Kuo A."/>
            <person name="Lefebvre S.C."/>
            <person name="Maumus F."/>
            <person name="Mayer C."/>
            <person name="Miller J."/>
            <person name="Monier A."/>
            <person name="Salamov A."/>
            <person name="Young J."/>
            <person name="Aguilar M."/>
            <person name="Claverie J.M."/>
            <person name="Frickenhaus S."/>
            <person name="Gonzalez K."/>
            <person name="Herman E.K."/>
            <person name="Lin Y.C."/>
            <person name="Napier J."/>
            <person name="Ogata H."/>
            <person name="Sarno A.F."/>
            <person name="Shmutz J."/>
            <person name="Schroeder D."/>
            <person name="de Vargas C."/>
            <person name="Verret F."/>
            <person name="von Dassow P."/>
            <person name="Valentin K."/>
            <person name="Van de Peer Y."/>
            <person name="Wheeler G."/>
            <person name="Dacks J.B."/>
            <person name="Delwiche C.F."/>
            <person name="Dyhrman S.T."/>
            <person name="Glockner G."/>
            <person name="John U."/>
            <person name="Richards T."/>
            <person name="Worden A.Z."/>
            <person name="Zhang X."/>
            <person name="Grigoriev I.V."/>
            <person name="Allen A.E."/>
            <person name="Bidle K."/>
            <person name="Borodovsky M."/>
            <person name="Bowler C."/>
            <person name="Brownlee C."/>
            <person name="Cock J.M."/>
            <person name="Elias M."/>
            <person name="Gladyshev V.N."/>
            <person name="Groth M."/>
            <person name="Guda C."/>
            <person name="Hadaegh A."/>
            <person name="Iglesias-Rodriguez M.D."/>
            <person name="Jenkins J."/>
            <person name="Jones B.M."/>
            <person name="Lawson T."/>
            <person name="Leese F."/>
            <person name="Lindquist E."/>
            <person name="Lobanov A."/>
            <person name="Lomsadze A."/>
            <person name="Malik S.B."/>
            <person name="Marsh M.E."/>
            <person name="Mackinder L."/>
            <person name="Mock T."/>
            <person name="Mueller-Roeber B."/>
            <person name="Pagarete A."/>
            <person name="Parker M."/>
            <person name="Probert I."/>
            <person name="Quesneville H."/>
            <person name="Raines C."/>
            <person name="Rensing S.A."/>
            <person name="Riano-Pachon D.M."/>
            <person name="Richier S."/>
            <person name="Rokitta S."/>
            <person name="Shiraiwa Y."/>
            <person name="Soanes D.M."/>
            <person name="van der Giezen M."/>
            <person name="Wahlund T.M."/>
            <person name="Williams B."/>
            <person name="Wilson W."/>
            <person name="Wolfe G."/>
            <person name="Wurch L.L."/>
        </authorList>
    </citation>
    <scope>NUCLEOTIDE SEQUENCE</scope>
</reference>
<dbReference type="InterPro" id="IPR002227">
    <property type="entry name" value="Tyrosinase_Cu-bd"/>
</dbReference>
<dbReference type="InterPro" id="IPR036366">
    <property type="entry name" value="PGBDSf"/>
</dbReference>
<feature type="binding site" evidence="8">
    <location>
        <position position="682"/>
    </location>
    <ligand>
        <name>Zn(2+)</name>
        <dbReference type="ChEBI" id="CHEBI:29105"/>
        <label>2</label>
        <note>catalytic</note>
    </ligand>
</feature>
<evidence type="ECO:0000256" key="2">
    <source>
        <dbReference type="ARBA" id="ARBA00022723"/>
    </source>
</evidence>